<dbReference type="Pfam" id="PF01546">
    <property type="entry name" value="Peptidase_M20"/>
    <property type="match status" value="1"/>
</dbReference>
<reference evidence="3 4" key="1">
    <citation type="submission" date="2019-10" db="EMBL/GenBank/DDBJ databases">
        <title>Description of Paenibacillus terricola sp. nov.</title>
        <authorList>
            <person name="Carlier A."/>
            <person name="Qi S."/>
        </authorList>
    </citation>
    <scope>NUCLEOTIDE SEQUENCE [LARGE SCALE GENOMIC DNA]</scope>
    <source>
        <strain evidence="3 4">LMG 31459</strain>
    </source>
</reference>
<comment type="caution">
    <text evidence="3">The sequence shown here is derived from an EMBL/GenBank/DDBJ whole genome shotgun (WGS) entry which is preliminary data.</text>
</comment>
<dbReference type="CDD" id="cd03884">
    <property type="entry name" value="M20_bAS"/>
    <property type="match status" value="1"/>
</dbReference>
<organism evidence="3 4">
    <name type="scientific">Paenibacillus phytohabitans</name>
    <dbReference type="NCBI Taxonomy" id="2654978"/>
    <lineage>
        <taxon>Bacteria</taxon>
        <taxon>Bacillati</taxon>
        <taxon>Bacillota</taxon>
        <taxon>Bacilli</taxon>
        <taxon>Bacillales</taxon>
        <taxon>Paenibacillaceae</taxon>
        <taxon>Paenibacillus</taxon>
    </lineage>
</organism>
<dbReference type="EMBL" id="WHOB01000028">
    <property type="protein sequence ID" value="NOU79506.1"/>
    <property type="molecule type" value="Genomic_DNA"/>
</dbReference>
<evidence type="ECO:0000313" key="4">
    <source>
        <dbReference type="Proteomes" id="UP000596857"/>
    </source>
</evidence>
<protein>
    <submittedName>
        <fullName evidence="3">Hydantoinase/carbamoylase family amidase</fullName>
        <ecNumber evidence="3">3.5.-.-</ecNumber>
    </submittedName>
</protein>
<dbReference type="PANTHER" id="PTHR32494">
    <property type="entry name" value="ALLANTOATE DEIMINASE-RELATED"/>
    <property type="match status" value="1"/>
</dbReference>
<gene>
    <name evidence="3" type="ORF">GC101_11530</name>
</gene>
<evidence type="ECO:0000256" key="1">
    <source>
        <dbReference type="ARBA" id="ARBA00006153"/>
    </source>
</evidence>
<keyword evidence="4" id="KW-1185">Reference proteome</keyword>
<sequence length="444" mass="47164">MAAALQPPAGPVKLPVRHVPAGEMLKLLDELAAFSAPGPGVTRLLYTPEWYRVQHFLQERMSGFGLEVRTDEVGNVYGKLAGSVVTDKVILTGSHIDTVVNGGRYDGAYGVAAAVTALHYLQMTFGQPLRTLEVVSFCEEEGSRFPLTFWGSGNVTGLYDGSERENCADGEGVTLGAAMAACGLGGSIEASGASHYNTSESGGTAFGHSPVRSDIAAYVELHIEQGIILERSFQEIGVVQAIAGQRRYKVKVCGTANHAGTTPMGLRQDALAGSAEMLLALERSAVAEGDPLVATTGRLEVYPGTPNVIPGEVQFTLDIRHSEAVTLERFCLGMLDKFTAIAGRRGLILEVLPLLATTPAPMDTELCLSLEQICVEQGRSYRSMVSGAGHDAQLFAPRCPSAMIFVPSRGGVSHSPDEYTSPEELAAGLEVLTAILYKLAYTEN</sequence>
<dbReference type="InterPro" id="IPR010158">
    <property type="entry name" value="Amidase_Cbmase"/>
</dbReference>
<dbReference type="InterPro" id="IPR036264">
    <property type="entry name" value="Bact_exopeptidase_dim_dom"/>
</dbReference>
<dbReference type="PANTHER" id="PTHR32494:SF5">
    <property type="entry name" value="ALLANTOATE AMIDOHYDROLASE"/>
    <property type="match status" value="1"/>
</dbReference>
<name>A0ABX1YH72_9BACL</name>
<dbReference type="NCBIfam" id="TIGR01879">
    <property type="entry name" value="hydantase"/>
    <property type="match status" value="1"/>
</dbReference>
<dbReference type="PIRSF" id="PIRSF001235">
    <property type="entry name" value="Amidase_carbamoylase"/>
    <property type="match status" value="1"/>
</dbReference>
<dbReference type="EC" id="3.5.-.-" evidence="3"/>
<dbReference type="Gene3D" id="3.30.70.360">
    <property type="match status" value="1"/>
</dbReference>
<dbReference type="GO" id="GO:0016787">
    <property type="term" value="F:hydrolase activity"/>
    <property type="evidence" value="ECO:0007669"/>
    <property type="project" value="UniProtKB-KW"/>
</dbReference>
<evidence type="ECO:0000313" key="3">
    <source>
        <dbReference type="EMBL" id="NOU79506.1"/>
    </source>
</evidence>
<dbReference type="Proteomes" id="UP000596857">
    <property type="component" value="Unassembled WGS sequence"/>
</dbReference>
<comment type="similarity">
    <text evidence="1">Belongs to the peptidase M20 family.</text>
</comment>
<accession>A0ABX1YH72</accession>
<dbReference type="InterPro" id="IPR002933">
    <property type="entry name" value="Peptidase_M20"/>
</dbReference>
<evidence type="ECO:0000256" key="2">
    <source>
        <dbReference type="ARBA" id="ARBA00022801"/>
    </source>
</evidence>
<dbReference type="Gene3D" id="3.40.630.10">
    <property type="entry name" value="Zn peptidases"/>
    <property type="match status" value="1"/>
</dbReference>
<keyword evidence="2 3" id="KW-0378">Hydrolase</keyword>
<dbReference type="SUPFAM" id="SSF53187">
    <property type="entry name" value="Zn-dependent exopeptidases"/>
    <property type="match status" value="1"/>
</dbReference>
<proteinExistence type="inferred from homology"/>
<dbReference type="RefSeq" id="WP_171717388.1">
    <property type="nucleotide sequence ID" value="NZ_WHOB01000028.1"/>
</dbReference>
<dbReference type="SUPFAM" id="SSF55031">
    <property type="entry name" value="Bacterial exopeptidase dimerisation domain"/>
    <property type="match status" value="1"/>
</dbReference>